<protein>
    <submittedName>
        <fullName evidence="2">(northern house mosquito) hypothetical protein</fullName>
    </submittedName>
</protein>
<reference evidence="2" key="1">
    <citation type="submission" date="2021-05" db="EMBL/GenBank/DDBJ databases">
        <authorList>
            <person name="Alioto T."/>
            <person name="Alioto T."/>
            <person name="Gomez Garrido J."/>
        </authorList>
    </citation>
    <scope>NUCLEOTIDE SEQUENCE</scope>
</reference>
<accession>A0A8D8IGX9</accession>
<dbReference type="AlphaFoldDB" id="A0A8D8IGX9"/>
<dbReference type="EMBL" id="HBUE01352455">
    <property type="protein sequence ID" value="CAG6604046.1"/>
    <property type="molecule type" value="Transcribed_RNA"/>
</dbReference>
<evidence type="ECO:0000313" key="2">
    <source>
        <dbReference type="EMBL" id="CAG6551746.1"/>
    </source>
</evidence>
<dbReference type="EMBL" id="HBUE01245353">
    <property type="protein sequence ID" value="CAG6551746.1"/>
    <property type="molecule type" value="Transcribed_RNA"/>
</dbReference>
<evidence type="ECO:0000256" key="1">
    <source>
        <dbReference type="SAM" id="MobiDB-lite"/>
    </source>
</evidence>
<name>A0A8D8IGX9_CULPI</name>
<feature type="region of interest" description="Disordered" evidence="1">
    <location>
        <begin position="79"/>
        <end position="102"/>
    </location>
</feature>
<sequence>MPGEHDQLQRRSGNPVSVHGCRVQLRECHHATRDQSPGHKGHVRGLPGTVHPTSGKQAGQYVPLQDAQLPRLVHLRGQRQSVQVPRVYDRKLPHVQSNSRRA</sequence>
<organism evidence="2">
    <name type="scientific">Culex pipiens</name>
    <name type="common">House mosquito</name>
    <dbReference type="NCBI Taxonomy" id="7175"/>
    <lineage>
        <taxon>Eukaryota</taxon>
        <taxon>Metazoa</taxon>
        <taxon>Ecdysozoa</taxon>
        <taxon>Arthropoda</taxon>
        <taxon>Hexapoda</taxon>
        <taxon>Insecta</taxon>
        <taxon>Pterygota</taxon>
        <taxon>Neoptera</taxon>
        <taxon>Endopterygota</taxon>
        <taxon>Diptera</taxon>
        <taxon>Nematocera</taxon>
        <taxon>Culicoidea</taxon>
        <taxon>Culicidae</taxon>
        <taxon>Culicinae</taxon>
        <taxon>Culicini</taxon>
        <taxon>Culex</taxon>
        <taxon>Culex</taxon>
    </lineage>
</organism>
<feature type="region of interest" description="Disordered" evidence="1">
    <location>
        <begin position="29"/>
        <end position="57"/>
    </location>
</feature>
<proteinExistence type="predicted"/>
<dbReference type="EMBL" id="HBUE01032292">
    <property type="protein sequence ID" value="CAG6457115.1"/>
    <property type="molecule type" value="Transcribed_RNA"/>
</dbReference>